<dbReference type="InterPro" id="IPR023606">
    <property type="entry name" value="CoA-Trfase_III_dom_1_sf"/>
</dbReference>
<comment type="caution">
    <text evidence="2">The sequence shown here is derived from an EMBL/GenBank/DDBJ whole genome shotgun (WGS) entry which is preliminary data.</text>
</comment>
<proteinExistence type="predicted"/>
<dbReference type="PANTHER" id="PTHR48207">
    <property type="entry name" value="SUCCINATE--HYDROXYMETHYLGLUTARATE COA-TRANSFERASE"/>
    <property type="match status" value="1"/>
</dbReference>
<evidence type="ECO:0000256" key="1">
    <source>
        <dbReference type="ARBA" id="ARBA00022679"/>
    </source>
</evidence>
<dbReference type="SUPFAM" id="SSF89796">
    <property type="entry name" value="CoA-transferase family III (CaiB/BaiF)"/>
    <property type="match status" value="1"/>
</dbReference>
<organism evidence="2 3">
    <name type="scientific">Candidatus Desulfacyla euxinica</name>
    <dbReference type="NCBI Taxonomy" id="2841693"/>
    <lineage>
        <taxon>Bacteria</taxon>
        <taxon>Deltaproteobacteria</taxon>
        <taxon>Candidatus Desulfacyla</taxon>
    </lineage>
</organism>
<dbReference type="Gene3D" id="3.30.1540.10">
    <property type="entry name" value="formyl-coa transferase, domain 3"/>
    <property type="match status" value="1"/>
</dbReference>
<dbReference type="InterPro" id="IPR003673">
    <property type="entry name" value="CoA-Trfase_fam_III"/>
</dbReference>
<dbReference type="InterPro" id="IPR050483">
    <property type="entry name" value="CoA-transferase_III_domain"/>
</dbReference>
<keyword evidence="1 2" id="KW-0808">Transferase</keyword>
<dbReference type="EMBL" id="JACNJD010000217">
    <property type="protein sequence ID" value="MBC8177569.1"/>
    <property type="molecule type" value="Genomic_DNA"/>
</dbReference>
<dbReference type="Pfam" id="PF02515">
    <property type="entry name" value="CoA_transf_3"/>
    <property type="match status" value="1"/>
</dbReference>
<reference evidence="2 3" key="1">
    <citation type="submission" date="2020-08" db="EMBL/GenBank/DDBJ databases">
        <title>Bridging the membrane lipid divide: bacteria of the FCB group superphylum have the potential to synthesize archaeal ether lipids.</title>
        <authorList>
            <person name="Villanueva L."/>
            <person name="Von Meijenfeldt F.A.B."/>
            <person name="Westbye A.B."/>
            <person name="Yadav S."/>
            <person name="Hopmans E.C."/>
            <person name="Dutilh B.E."/>
            <person name="Sinninghe Damste J.S."/>
        </authorList>
    </citation>
    <scope>NUCLEOTIDE SEQUENCE [LARGE SCALE GENOMIC DNA]</scope>
    <source>
        <strain evidence="2">NIOZ-UU27</strain>
    </source>
</reference>
<evidence type="ECO:0000313" key="2">
    <source>
        <dbReference type="EMBL" id="MBC8177569.1"/>
    </source>
</evidence>
<dbReference type="GO" id="GO:0008410">
    <property type="term" value="F:CoA-transferase activity"/>
    <property type="evidence" value="ECO:0007669"/>
    <property type="project" value="TreeGrafter"/>
</dbReference>
<dbReference type="PANTHER" id="PTHR48207:SF3">
    <property type="entry name" value="SUCCINATE--HYDROXYMETHYLGLUTARATE COA-TRANSFERASE"/>
    <property type="match status" value="1"/>
</dbReference>
<protein>
    <submittedName>
        <fullName evidence="2">CoA transferase</fullName>
    </submittedName>
</protein>
<sequence>MEKQNNGNRALQPGPLDGIKVLEYGVFHAGPGASAILGDLGADVIKIEESEGDPERYWVRLGELDLSLPSGESVMFEVSNRNKRGICLDIKKQKGRDIFHRLIKKSDVFLTNLRKSTKIGMGLDYATLSRVNPRIIHANVSGYGPDGPMSDLGAYDPLGLARSGMLFVTGAREPALMHLGILDQATAIAASHAILTALFARERNGKGQEVDVSLYSAGQWLMYPSLMVNNILSREPMVRGNRSEHSPLRNFFRCMDGKWIIGTHHPEEKYWSLFCETTGQTDLLADPRFVDNEGRAANCPELVARFDEIFATRTRDEWMEIFLSKGLMFCSIQHVGEIKDDPQAQANGYVVDFEDPTLGKLKIPGYPIRFSANLAGTSSLGPALGEHTVAVLKELGYAEQEIEDLDKEGVIG</sequence>
<evidence type="ECO:0000313" key="3">
    <source>
        <dbReference type="Proteomes" id="UP000650524"/>
    </source>
</evidence>
<dbReference type="InterPro" id="IPR044855">
    <property type="entry name" value="CoA-Trfase_III_dom3_sf"/>
</dbReference>
<dbReference type="Proteomes" id="UP000650524">
    <property type="component" value="Unassembled WGS sequence"/>
</dbReference>
<name>A0A8J6N153_9DELT</name>
<dbReference type="Gene3D" id="3.40.50.10540">
    <property type="entry name" value="Crotonobetainyl-coa:carnitine coa-transferase, domain 1"/>
    <property type="match status" value="1"/>
</dbReference>
<gene>
    <name evidence="2" type="ORF">H8E19_09195</name>
</gene>
<accession>A0A8J6N153</accession>
<dbReference type="AlphaFoldDB" id="A0A8J6N153"/>